<evidence type="ECO:0000313" key="2">
    <source>
        <dbReference type="Proteomes" id="UP000249377"/>
    </source>
</evidence>
<dbReference type="Proteomes" id="UP000249377">
    <property type="component" value="Unassembled WGS sequence"/>
</dbReference>
<keyword evidence="2" id="KW-1185">Reference proteome</keyword>
<dbReference type="AlphaFoldDB" id="A0A328UA27"/>
<comment type="caution">
    <text evidence="1">The sequence shown here is derived from an EMBL/GenBank/DDBJ whole genome shotgun (WGS) entry which is preliminary data.</text>
</comment>
<protein>
    <submittedName>
        <fullName evidence="1">Uncharacterized protein</fullName>
    </submittedName>
</protein>
<accession>A0A328UA27</accession>
<reference evidence="1 2" key="1">
    <citation type="submission" date="2018-06" db="EMBL/GenBank/DDBJ databases">
        <title>Noncontiguous genome sequence of Ruminococcaceae bacterium ASD2818.</title>
        <authorList>
            <person name="Chaplin A.V."/>
            <person name="Sokolova S.R."/>
            <person name="Kochetkova T.O."/>
            <person name="Goltsov A.Y."/>
            <person name="Trofimov D.Y."/>
            <person name="Efimov B.A."/>
        </authorList>
    </citation>
    <scope>NUCLEOTIDE SEQUENCE [LARGE SCALE GENOMIC DNA]</scope>
    <source>
        <strain evidence="1 2">ASD2818</strain>
    </source>
</reference>
<gene>
    <name evidence="1" type="ORF">DPQ25_10540</name>
</gene>
<dbReference type="EMBL" id="QLYR01000007">
    <property type="protein sequence ID" value="RAQ28182.1"/>
    <property type="molecule type" value="Genomic_DNA"/>
</dbReference>
<evidence type="ECO:0000313" key="1">
    <source>
        <dbReference type="EMBL" id="RAQ28182.1"/>
    </source>
</evidence>
<sequence length="79" mass="8901">MLLFYRPPLRQNGIFSSYDAIISVHPLPVKQKENVFLPAVRFSTARRSFGGKYGSSLVTNKIMCYAFIKKLCPFSAPGK</sequence>
<name>A0A328UA27_9FIRM</name>
<organism evidence="1 2">
    <name type="scientific">Hydrogeniiclostridium mannosilyticum</name>
    <dbReference type="NCBI Taxonomy" id="2764322"/>
    <lineage>
        <taxon>Bacteria</taxon>
        <taxon>Bacillati</taxon>
        <taxon>Bacillota</taxon>
        <taxon>Clostridia</taxon>
        <taxon>Eubacteriales</taxon>
        <taxon>Acutalibacteraceae</taxon>
        <taxon>Hydrogeniiclostridium</taxon>
    </lineage>
</organism>
<proteinExistence type="predicted"/>